<dbReference type="EMBL" id="CAJOBJ010091035">
    <property type="protein sequence ID" value="CAF4542899.1"/>
    <property type="molecule type" value="Genomic_DNA"/>
</dbReference>
<comment type="caution">
    <text evidence="1">The sequence shown here is derived from an EMBL/GenBank/DDBJ whole genome shotgun (WGS) entry which is preliminary data.</text>
</comment>
<sequence length="47" mass="5492">MDAILRESAPALPERFPLKVQQIYLQMLSKDPEKRMKASELLDEFSK</sequence>
<dbReference type="EMBL" id="CAJOBH010139876">
    <property type="protein sequence ID" value="CAF4799728.1"/>
    <property type="molecule type" value="Genomic_DNA"/>
</dbReference>
<dbReference type="Proteomes" id="UP000676336">
    <property type="component" value="Unassembled WGS sequence"/>
</dbReference>
<evidence type="ECO:0000313" key="2">
    <source>
        <dbReference type="EMBL" id="CAF4543717.1"/>
    </source>
</evidence>
<dbReference type="EMBL" id="CAJOBI010173158">
    <property type="protein sequence ID" value="CAF4897359.1"/>
    <property type="molecule type" value="Genomic_DNA"/>
</dbReference>
<evidence type="ECO:0000313" key="5">
    <source>
        <dbReference type="EMBL" id="CAF4799728.1"/>
    </source>
</evidence>
<organism evidence="1 7">
    <name type="scientific">Rotaria magnacalcarata</name>
    <dbReference type="NCBI Taxonomy" id="392030"/>
    <lineage>
        <taxon>Eukaryota</taxon>
        <taxon>Metazoa</taxon>
        <taxon>Spiralia</taxon>
        <taxon>Gnathifera</taxon>
        <taxon>Rotifera</taxon>
        <taxon>Eurotatoria</taxon>
        <taxon>Bdelloidea</taxon>
        <taxon>Philodinida</taxon>
        <taxon>Philodinidae</taxon>
        <taxon>Rotaria</taxon>
    </lineage>
</organism>
<evidence type="ECO:0000313" key="1">
    <source>
        <dbReference type="EMBL" id="CAF4542899.1"/>
    </source>
</evidence>
<dbReference type="EMBL" id="CAJOBJ010118549">
    <property type="protein sequence ID" value="CAF4665153.1"/>
    <property type="molecule type" value="Genomic_DNA"/>
</dbReference>
<evidence type="ECO:0000313" key="7">
    <source>
        <dbReference type="Proteomes" id="UP000681720"/>
    </source>
</evidence>
<dbReference type="InterPro" id="IPR011009">
    <property type="entry name" value="Kinase-like_dom_sf"/>
</dbReference>
<evidence type="ECO:0000313" key="4">
    <source>
        <dbReference type="EMBL" id="CAF4698329.1"/>
    </source>
</evidence>
<reference evidence="1" key="1">
    <citation type="submission" date="2021-02" db="EMBL/GenBank/DDBJ databases">
        <authorList>
            <person name="Nowell W R."/>
        </authorList>
    </citation>
    <scope>NUCLEOTIDE SEQUENCE</scope>
</reference>
<dbReference type="AlphaFoldDB" id="A0A8S2Y9D9"/>
<dbReference type="Proteomes" id="UP000681967">
    <property type="component" value="Unassembled WGS sequence"/>
</dbReference>
<dbReference type="EMBL" id="CAJOBI010091311">
    <property type="protein sequence ID" value="CAF4543717.1"/>
    <property type="molecule type" value="Genomic_DNA"/>
</dbReference>
<dbReference type="EMBL" id="CAJOBH010118424">
    <property type="protein sequence ID" value="CAF4698329.1"/>
    <property type="molecule type" value="Genomic_DNA"/>
</dbReference>
<feature type="non-terminal residue" evidence="1">
    <location>
        <position position="1"/>
    </location>
</feature>
<protein>
    <submittedName>
        <fullName evidence="1">Uncharacterized protein</fullName>
    </submittedName>
</protein>
<accession>A0A8S2Y9D9</accession>
<evidence type="ECO:0000313" key="3">
    <source>
        <dbReference type="EMBL" id="CAF4665153.1"/>
    </source>
</evidence>
<dbReference type="SUPFAM" id="SSF56112">
    <property type="entry name" value="Protein kinase-like (PK-like)"/>
    <property type="match status" value="1"/>
</dbReference>
<name>A0A8S2Y9D9_9BILA</name>
<proteinExistence type="predicted"/>
<gene>
    <name evidence="4" type="ORF">BYL167_LOCUS43992</name>
    <name evidence="5" type="ORF">BYL167_LOCUS48090</name>
    <name evidence="1" type="ORF">GIL414_LOCUS36496</name>
    <name evidence="3" type="ORF">GIL414_LOCUS41653</name>
    <name evidence="2" type="ORF">SMN809_LOCUS36729</name>
    <name evidence="6" type="ORF">SMN809_LOCUS51569</name>
</gene>
<dbReference type="Proteomes" id="UP000681720">
    <property type="component" value="Unassembled WGS sequence"/>
</dbReference>
<dbReference type="Gene3D" id="1.10.510.10">
    <property type="entry name" value="Transferase(Phosphotransferase) domain 1"/>
    <property type="match status" value="1"/>
</dbReference>
<evidence type="ECO:0000313" key="6">
    <source>
        <dbReference type="EMBL" id="CAF4897359.1"/>
    </source>
</evidence>